<dbReference type="PANTHER" id="PTHR31973">
    <property type="entry name" value="POLYPROTEIN, PUTATIVE-RELATED"/>
    <property type="match status" value="1"/>
</dbReference>
<name>A0AAF0XWT5_DAUCS</name>
<dbReference type="Pfam" id="PF04434">
    <property type="entry name" value="SWIM"/>
    <property type="match status" value="1"/>
</dbReference>
<keyword evidence="2 4" id="KW-0863">Zinc-finger</keyword>
<keyword evidence="3" id="KW-0862">Zinc</keyword>
<evidence type="ECO:0000256" key="5">
    <source>
        <dbReference type="SAM" id="MobiDB-lite"/>
    </source>
</evidence>
<feature type="domain" description="SWIM-type" evidence="6">
    <location>
        <begin position="149"/>
        <end position="192"/>
    </location>
</feature>
<evidence type="ECO:0000313" key="8">
    <source>
        <dbReference type="Proteomes" id="UP000077755"/>
    </source>
</evidence>
<organism evidence="7 8">
    <name type="scientific">Daucus carota subsp. sativus</name>
    <name type="common">Carrot</name>
    <dbReference type="NCBI Taxonomy" id="79200"/>
    <lineage>
        <taxon>Eukaryota</taxon>
        <taxon>Viridiplantae</taxon>
        <taxon>Streptophyta</taxon>
        <taxon>Embryophyta</taxon>
        <taxon>Tracheophyta</taxon>
        <taxon>Spermatophyta</taxon>
        <taxon>Magnoliopsida</taxon>
        <taxon>eudicotyledons</taxon>
        <taxon>Gunneridae</taxon>
        <taxon>Pentapetalae</taxon>
        <taxon>asterids</taxon>
        <taxon>campanulids</taxon>
        <taxon>Apiales</taxon>
        <taxon>Apiaceae</taxon>
        <taxon>Apioideae</taxon>
        <taxon>Scandiceae</taxon>
        <taxon>Daucinae</taxon>
        <taxon>Daucus</taxon>
        <taxon>Daucus sect. Daucus</taxon>
    </lineage>
</organism>
<dbReference type="EMBL" id="CP093351">
    <property type="protein sequence ID" value="WOH15663.1"/>
    <property type="molecule type" value="Genomic_DNA"/>
</dbReference>
<reference evidence="7" key="1">
    <citation type="journal article" date="2016" name="Nat. Genet.">
        <title>A high-quality carrot genome assembly provides new insights into carotenoid accumulation and asterid genome evolution.</title>
        <authorList>
            <person name="Iorizzo M."/>
            <person name="Ellison S."/>
            <person name="Senalik D."/>
            <person name="Zeng P."/>
            <person name="Satapoomin P."/>
            <person name="Huang J."/>
            <person name="Bowman M."/>
            <person name="Iovene M."/>
            <person name="Sanseverino W."/>
            <person name="Cavagnaro P."/>
            <person name="Yildiz M."/>
            <person name="Macko-Podgorni A."/>
            <person name="Moranska E."/>
            <person name="Grzebelus E."/>
            <person name="Grzebelus D."/>
            <person name="Ashrafi H."/>
            <person name="Zheng Z."/>
            <person name="Cheng S."/>
            <person name="Spooner D."/>
            <person name="Van Deynze A."/>
            <person name="Simon P."/>
        </authorList>
    </citation>
    <scope>NUCLEOTIDE SEQUENCE</scope>
    <source>
        <tissue evidence="7">Leaf</tissue>
    </source>
</reference>
<dbReference type="InterPro" id="IPR007527">
    <property type="entry name" value="Znf_SWIM"/>
</dbReference>
<keyword evidence="8" id="KW-1185">Reference proteome</keyword>
<evidence type="ECO:0000313" key="7">
    <source>
        <dbReference type="EMBL" id="WOH15663.1"/>
    </source>
</evidence>
<protein>
    <recommendedName>
        <fullName evidence="6">SWIM-type domain-containing protein</fullName>
    </recommendedName>
</protein>
<sequence length="247" mass="28650">MHLFQNMHKEYKGLALRRLLWKAARATTLSEFNLHMNQMKEVSPNCYEWLMQKPREQWSRSAFRTTSHSDMFVNNHCEVFNSSLSKLRDLHIITMFRELHKTIMKRIQIRRDKMITTNAVICPSAHKKLTKSIHYAGNCVVTWSGGSSYSVTSSDGGHELVVNLLKRTCACRKWDLTGLPCYHACACIALRNEPWENYIHDCYKKETYLQLYGHTLEPIVGPEFWEDTPEPKPLAPAVKIPAGRPKK</sequence>
<dbReference type="SMART" id="SM00575">
    <property type="entry name" value="ZnF_PMZ"/>
    <property type="match status" value="1"/>
</dbReference>
<evidence type="ECO:0000256" key="3">
    <source>
        <dbReference type="ARBA" id="ARBA00022833"/>
    </source>
</evidence>
<dbReference type="AlphaFoldDB" id="A0AAF0XWT5"/>
<evidence type="ECO:0000256" key="4">
    <source>
        <dbReference type="PROSITE-ProRule" id="PRU00325"/>
    </source>
</evidence>
<evidence type="ECO:0000256" key="2">
    <source>
        <dbReference type="ARBA" id="ARBA00022771"/>
    </source>
</evidence>
<gene>
    <name evidence="7" type="ORF">DCAR_0935206</name>
</gene>
<evidence type="ECO:0000256" key="1">
    <source>
        <dbReference type="ARBA" id="ARBA00022723"/>
    </source>
</evidence>
<keyword evidence="1" id="KW-0479">Metal-binding</keyword>
<dbReference type="Proteomes" id="UP000077755">
    <property type="component" value="Chromosome 9"/>
</dbReference>
<dbReference type="GO" id="GO:0008270">
    <property type="term" value="F:zinc ion binding"/>
    <property type="evidence" value="ECO:0007669"/>
    <property type="project" value="UniProtKB-KW"/>
</dbReference>
<dbReference type="PANTHER" id="PTHR31973:SF187">
    <property type="entry name" value="MUTATOR TRANSPOSASE MUDRA PROTEIN"/>
    <property type="match status" value="1"/>
</dbReference>
<reference evidence="7" key="2">
    <citation type="submission" date="2022-03" db="EMBL/GenBank/DDBJ databases">
        <title>Draft title - Genomic analysis of global carrot germplasm unveils the trajectory of domestication and the origin of high carotenoid orange carrot.</title>
        <authorList>
            <person name="Iorizzo M."/>
            <person name="Ellison S."/>
            <person name="Senalik D."/>
            <person name="Macko-Podgorni A."/>
            <person name="Grzebelus D."/>
            <person name="Bostan H."/>
            <person name="Rolling W."/>
            <person name="Curaba J."/>
            <person name="Simon P."/>
        </authorList>
    </citation>
    <scope>NUCLEOTIDE SEQUENCE</scope>
    <source>
        <tissue evidence="7">Leaf</tissue>
    </source>
</reference>
<proteinExistence type="predicted"/>
<accession>A0AAF0XWT5</accession>
<feature type="region of interest" description="Disordered" evidence="5">
    <location>
        <begin position="228"/>
        <end position="247"/>
    </location>
</feature>
<evidence type="ECO:0000259" key="6">
    <source>
        <dbReference type="PROSITE" id="PS50966"/>
    </source>
</evidence>
<dbReference type="InterPro" id="IPR006564">
    <property type="entry name" value="Znf_PMZ"/>
</dbReference>
<dbReference type="PROSITE" id="PS50966">
    <property type="entry name" value="ZF_SWIM"/>
    <property type="match status" value="1"/>
</dbReference>